<evidence type="ECO:0000256" key="2">
    <source>
        <dbReference type="ARBA" id="ARBA00022553"/>
    </source>
</evidence>
<sequence length="420" mass="45067">MEPVETPIKDGILYQQHVKFGKKSWRKVWALLYAGGPSGVARLESWDIRDGGLGPAGDRSAGPGRRGERRIIRLADCVSVLPADGESCPRDTGAFLLTTTERSHLLAAQHRQSWMNPICQLAFPGTGECSSGPGEAESPKRGPIPMEENSIYSSWQGASEFPVVVQRTEAAVRCQLKGPYLLVLGQDTIQLRGTASPQVLYSWPYHFLRKFGSDKVRCWVASPLPLAAAVTQARASLPLAAHVPCPLPRATSLPSLDPPGELQEVSPGADLPTCRRAPVVDPGPQSLPLLLGPAPEEPVSDLYASVCKRASGPPATTEHLYENVCLLEASPGLPNGGPELQESLSGGYSPVASPIYHNSEDLSWSGPTHDSNLEAQYRRLLELELDEAGGTSPSGSQAGFKAKLVTLLGRERRKGPTHCD</sequence>
<evidence type="ECO:0000256" key="5">
    <source>
        <dbReference type="ARBA" id="ARBA00077468"/>
    </source>
</evidence>
<evidence type="ECO:0000256" key="4">
    <source>
        <dbReference type="ARBA" id="ARBA00071711"/>
    </source>
</evidence>
<dbReference type="SUPFAM" id="SSF50729">
    <property type="entry name" value="PH domain-like"/>
    <property type="match status" value="2"/>
</dbReference>
<organism evidence="7 8">
    <name type="scientific">Spermophilus dauricus</name>
    <name type="common">Daurian ground squirrel</name>
    <dbReference type="NCBI Taxonomy" id="99837"/>
    <lineage>
        <taxon>Eukaryota</taxon>
        <taxon>Metazoa</taxon>
        <taxon>Chordata</taxon>
        <taxon>Craniata</taxon>
        <taxon>Vertebrata</taxon>
        <taxon>Euteleostomi</taxon>
        <taxon>Mammalia</taxon>
        <taxon>Eutheria</taxon>
        <taxon>Euarchontoglires</taxon>
        <taxon>Glires</taxon>
        <taxon>Rodentia</taxon>
        <taxon>Sciuromorpha</taxon>
        <taxon>Sciuridae</taxon>
        <taxon>Xerinae</taxon>
        <taxon>Marmotini</taxon>
        <taxon>Spermophilus</taxon>
    </lineage>
</organism>
<protein>
    <recommendedName>
        <fullName evidence="4">Docking protein 3</fullName>
    </recommendedName>
    <alternativeName>
        <fullName evidence="5">Downstream of tyrosine kinase 3</fullName>
    </alternativeName>
</protein>
<dbReference type="InterPro" id="IPR050996">
    <property type="entry name" value="Docking_Protein_DOK"/>
</dbReference>
<dbReference type="SMART" id="SM00233">
    <property type="entry name" value="PH"/>
    <property type="match status" value="1"/>
</dbReference>
<name>A0A8C9P1V0_SPEDA</name>
<dbReference type="FunFam" id="2.30.29.30:FF:000213">
    <property type="entry name" value="Docking protein 3"/>
    <property type="match status" value="1"/>
</dbReference>
<evidence type="ECO:0000313" key="7">
    <source>
        <dbReference type="Ensembl" id="ENSSDAP00000002171.1"/>
    </source>
</evidence>
<reference evidence="7" key="2">
    <citation type="submission" date="2025-09" db="UniProtKB">
        <authorList>
            <consortium name="Ensembl"/>
        </authorList>
    </citation>
    <scope>IDENTIFICATION</scope>
</reference>
<comment type="similarity">
    <text evidence="1">Belongs to the DOK family. Type A subfamily.</text>
</comment>
<dbReference type="SMART" id="SM01244">
    <property type="entry name" value="IRS"/>
    <property type="match status" value="1"/>
</dbReference>
<dbReference type="InterPro" id="IPR011993">
    <property type="entry name" value="PH-like_dom_sf"/>
</dbReference>
<dbReference type="InterPro" id="IPR001849">
    <property type="entry name" value="PH_domain"/>
</dbReference>
<dbReference type="AlphaFoldDB" id="A0A8C9P1V0"/>
<proteinExistence type="inferred from homology"/>
<dbReference type="PANTHER" id="PTHR21258:SF42">
    <property type="entry name" value="DOCKING PROTEIN 3"/>
    <property type="match status" value="1"/>
</dbReference>
<dbReference type="InterPro" id="IPR002404">
    <property type="entry name" value="IRS_PTB"/>
</dbReference>
<accession>A0A8C9P1V0</accession>
<dbReference type="Pfam" id="PF02174">
    <property type="entry name" value="IRS"/>
    <property type="match status" value="1"/>
</dbReference>
<reference evidence="7" key="1">
    <citation type="submission" date="2025-08" db="UniProtKB">
        <authorList>
            <consortium name="Ensembl"/>
        </authorList>
    </citation>
    <scope>IDENTIFICATION</scope>
</reference>
<keyword evidence="2" id="KW-0597">Phosphoprotein</keyword>
<evidence type="ECO:0000259" key="6">
    <source>
        <dbReference type="SMART" id="SM00233"/>
    </source>
</evidence>
<dbReference type="GO" id="GO:0043410">
    <property type="term" value="P:positive regulation of MAPK cascade"/>
    <property type="evidence" value="ECO:0007669"/>
    <property type="project" value="TreeGrafter"/>
</dbReference>
<dbReference type="GO" id="GO:0007265">
    <property type="term" value="P:Ras protein signal transduction"/>
    <property type="evidence" value="ECO:0007669"/>
    <property type="project" value="TreeGrafter"/>
</dbReference>
<feature type="domain" description="PH" evidence="6">
    <location>
        <begin position="7"/>
        <end position="125"/>
    </location>
</feature>
<evidence type="ECO:0000256" key="3">
    <source>
        <dbReference type="ARBA" id="ARBA00057096"/>
    </source>
</evidence>
<dbReference type="GO" id="GO:0005737">
    <property type="term" value="C:cytoplasm"/>
    <property type="evidence" value="ECO:0007669"/>
    <property type="project" value="UniProtKB-ARBA"/>
</dbReference>
<dbReference type="GO" id="GO:0007169">
    <property type="term" value="P:cell surface receptor protein tyrosine kinase signaling pathway"/>
    <property type="evidence" value="ECO:0007669"/>
    <property type="project" value="TreeGrafter"/>
</dbReference>
<comment type="function">
    <text evidence="3">DOK proteins are enzymatically inert adaptor or scaffolding proteins. They provide a docking platform for the assembly of multimolecular signaling complexes. DOK3 is a negative regulator of JNK signaling in B-cells through interaction with INPP5D/SHIP1. May modulate ABL1 function.</text>
</comment>
<dbReference type="Proteomes" id="UP000694422">
    <property type="component" value="Unplaced"/>
</dbReference>
<dbReference type="PANTHER" id="PTHR21258">
    <property type="entry name" value="DOCKING PROTEIN RELATED"/>
    <property type="match status" value="1"/>
</dbReference>
<evidence type="ECO:0000256" key="1">
    <source>
        <dbReference type="ARBA" id="ARBA00010955"/>
    </source>
</evidence>
<dbReference type="Gene3D" id="2.30.29.30">
    <property type="entry name" value="Pleckstrin-homology domain (PH domain)/Phosphotyrosine-binding domain (PTB)"/>
    <property type="match status" value="2"/>
</dbReference>
<keyword evidence="8" id="KW-1185">Reference proteome</keyword>
<evidence type="ECO:0000313" key="8">
    <source>
        <dbReference type="Proteomes" id="UP000694422"/>
    </source>
</evidence>
<dbReference type="Ensembl" id="ENSSDAT00000002507.1">
    <property type="protein sequence ID" value="ENSSDAP00000002171.1"/>
    <property type="gene ID" value="ENSSDAG00000002046.1"/>
</dbReference>